<evidence type="ECO:0008006" key="3">
    <source>
        <dbReference type="Google" id="ProtNLM"/>
    </source>
</evidence>
<accession>A0ABT5JS54</accession>
<name>A0ABT5JS54_9SPHN</name>
<evidence type="ECO:0000313" key="1">
    <source>
        <dbReference type="EMBL" id="MDC8755602.1"/>
    </source>
</evidence>
<evidence type="ECO:0000313" key="2">
    <source>
        <dbReference type="Proteomes" id="UP001216558"/>
    </source>
</evidence>
<protein>
    <recommendedName>
        <fullName evidence="3">Flagellar FliJ protein</fullName>
    </recommendedName>
</protein>
<dbReference type="RefSeq" id="WP_273678809.1">
    <property type="nucleotide sequence ID" value="NZ_JAQQXQ010000011.1"/>
</dbReference>
<sequence>MREKRRLALIRRQALIATVARRQALRGLADALEAETRSQAIAARSRTLVAASAPQPGAMAAEVFAARAAFTASLTQLADTAADAAADAARQSAWQADTLAEADTRAKRLAEREAAARAALEAVKLRREQADTPLLARKLQS</sequence>
<keyword evidence="2" id="KW-1185">Reference proteome</keyword>
<comment type="caution">
    <text evidence="1">The sequence shown here is derived from an EMBL/GenBank/DDBJ whole genome shotgun (WGS) entry which is preliminary data.</text>
</comment>
<gene>
    <name evidence="1" type="ORF">OIK40_13210</name>
</gene>
<dbReference type="Proteomes" id="UP001216558">
    <property type="component" value="Unassembled WGS sequence"/>
</dbReference>
<dbReference type="EMBL" id="JAQQXQ010000011">
    <property type="protein sequence ID" value="MDC8755602.1"/>
    <property type="molecule type" value="Genomic_DNA"/>
</dbReference>
<proteinExistence type="predicted"/>
<reference evidence="1 2" key="1">
    <citation type="submission" date="2022-10" db="EMBL/GenBank/DDBJ databases">
        <title>Erythrobacter sp. sf7 Genome sequencing.</title>
        <authorList>
            <person name="Park S."/>
        </authorList>
    </citation>
    <scope>NUCLEOTIDE SEQUENCE [LARGE SCALE GENOMIC DNA]</scope>
    <source>
        <strain evidence="2">sf7</strain>
    </source>
</reference>
<organism evidence="1 2">
    <name type="scientific">Erythrobacter fulvus</name>
    <dbReference type="NCBI Taxonomy" id="2987523"/>
    <lineage>
        <taxon>Bacteria</taxon>
        <taxon>Pseudomonadati</taxon>
        <taxon>Pseudomonadota</taxon>
        <taxon>Alphaproteobacteria</taxon>
        <taxon>Sphingomonadales</taxon>
        <taxon>Erythrobacteraceae</taxon>
        <taxon>Erythrobacter/Porphyrobacter group</taxon>
        <taxon>Erythrobacter</taxon>
    </lineage>
</organism>